<name>A0A1K1ZGF3_9GAMM</name>
<proteinExistence type="predicted"/>
<dbReference type="OrthoDB" id="6116719at2"/>
<dbReference type="STRING" id="1122209.SAMN02745752_02661"/>
<organism evidence="1 2">
    <name type="scientific">Marinospirillum alkaliphilum DSM 21637</name>
    <dbReference type="NCBI Taxonomy" id="1122209"/>
    <lineage>
        <taxon>Bacteria</taxon>
        <taxon>Pseudomonadati</taxon>
        <taxon>Pseudomonadota</taxon>
        <taxon>Gammaproteobacteria</taxon>
        <taxon>Oceanospirillales</taxon>
        <taxon>Oceanospirillaceae</taxon>
        <taxon>Marinospirillum</taxon>
    </lineage>
</organism>
<dbReference type="AlphaFoldDB" id="A0A1K1ZGF3"/>
<evidence type="ECO:0008006" key="3">
    <source>
        <dbReference type="Google" id="ProtNLM"/>
    </source>
</evidence>
<sequence>MKRLLLCLSLLLITGLMQFTLAAGLQWRVVELRYVSAEEMKALLQPHLPESVALSQQGQRLLISGPHDLVDSMQALAGVMDQQRRTWRVHFVQGPLDLEADQLAGVRRFSTARQQAVQLMVREDASARLDRGFWVPAPAGRSRQHEGYQWLQGGIWVDAASRGDRVLLRFSTQQIQPDQRASAARQPGFATSGVGSELELEPGYWVTLGSESRLAEHSGVRRSTTGRNNDYYSICVEPPDRSLCPR</sequence>
<dbReference type="EMBL" id="FPJW01000011">
    <property type="protein sequence ID" value="SFX72795.1"/>
    <property type="molecule type" value="Genomic_DNA"/>
</dbReference>
<protein>
    <recommendedName>
        <fullName evidence="3">Type II/III secretion system short domain-containing protein</fullName>
    </recommendedName>
</protein>
<keyword evidence="2" id="KW-1185">Reference proteome</keyword>
<gene>
    <name evidence="1" type="ORF">SAMN02745752_02661</name>
</gene>
<accession>A0A1K1ZGF3</accession>
<reference evidence="1 2" key="1">
    <citation type="submission" date="2016-11" db="EMBL/GenBank/DDBJ databases">
        <authorList>
            <person name="Jaros S."/>
            <person name="Januszkiewicz K."/>
            <person name="Wedrychowicz H."/>
        </authorList>
    </citation>
    <scope>NUCLEOTIDE SEQUENCE [LARGE SCALE GENOMIC DNA]</scope>
    <source>
        <strain evidence="1 2">DSM 21637</strain>
    </source>
</reference>
<evidence type="ECO:0000313" key="2">
    <source>
        <dbReference type="Proteomes" id="UP000182350"/>
    </source>
</evidence>
<dbReference type="Proteomes" id="UP000182350">
    <property type="component" value="Unassembled WGS sequence"/>
</dbReference>
<dbReference type="RefSeq" id="WP_072326981.1">
    <property type="nucleotide sequence ID" value="NZ_FPJW01000011.1"/>
</dbReference>
<evidence type="ECO:0000313" key="1">
    <source>
        <dbReference type="EMBL" id="SFX72795.1"/>
    </source>
</evidence>